<accession>A0A653K3U7</accession>
<gene>
    <name evidence="2" type="ORF">ACI8B_210001</name>
</gene>
<dbReference type="InterPro" id="IPR052380">
    <property type="entry name" value="Viral_DNA_packaging_terminase"/>
</dbReference>
<organism evidence="2 3">
    <name type="scientific">Acinetobacter proteolyticus</name>
    <dbReference type="NCBI Taxonomy" id="1776741"/>
    <lineage>
        <taxon>Bacteria</taxon>
        <taxon>Pseudomonadati</taxon>
        <taxon>Pseudomonadota</taxon>
        <taxon>Gammaproteobacteria</taxon>
        <taxon>Moraxellales</taxon>
        <taxon>Moraxellaceae</taxon>
        <taxon>Acinetobacter</taxon>
    </lineage>
</organism>
<dbReference type="PANTHER" id="PTHR39184">
    <property type="match status" value="1"/>
</dbReference>
<dbReference type="Gene3D" id="3.30.420.240">
    <property type="match status" value="1"/>
</dbReference>
<reference evidence="2 3" key="1">
    <citation type="submission" date="2019-10" db="EMBL/GenBank/DDBJ databases">
        <authorList>
            <person name="Karimi E."/>
        </authorList>
    </citation>
    <scope>NUCLEOTIDE SEQUENCE [LARGE SCALE GENOMIC DNA]</scope>
    <source>
        <strain evidence="2">Acinetobacter sp. 8BE</strain>
    </source>
</reference>
<dbReference type="Pfam" id="PF04466">
    <property type="entry name" value="Terminase_3"/>
    <property type="match status" value="1"/>
</dbReference>
<dbReference type="AlphaFoldDB" id="A0A653K3U7"/>
<dbReference type="EMBL" id="CABWKZ010000014">
    <property type="protein sequence ID" value="VXA55198.1"/>
    <property type="molecule type" value="Genomic_DNA"/>
</dbReference>
<dbReference type="InterPro" id="IPR006437">
    <property type="entry name" value="Phage_terminase_lsu"/>
</dbReference>
<evidence type="ECO:0000313" key="2">
    <source>
        <dbReference type="EMBL" id="VXA55198.1"/>
    </source>
</evidence>
<dbReference type="Gene3D" id="3.40.50.300">
    <property type="entry name" value="P-loop containing nucleotide triphosphate hydrolases"/>
    <property type="match status" value="1"/>
</dbReference>
<feature type="domain" description="Phage terminase large subunit N-terminal" evidence="1">
    <location>
        <begin position="21"/>
        <end position="210"/>
    </location>
</feature>
<dbReference type="InterPro" id="IPR035412">
    <property type="entry name" value="Terminase_L_N"/>
</dbReference>
<evidence type="ECO:0000259" key="1">
    <source>
        <dbReference type="Pfam" id="PF04466"/>
    </source>
</evidence>
<dbReference type="RefSeq" id="WP_228716591.1">
    <property type="nucleotide sequence ID" value="NZ_LR732744.1"/>
</dbReference>
<dbReference type="Proteomes" id="UP000430404">
    <property type="component" value="Unassembled WGS sequence"/>
</dbReference>
<dbReference type="PANTHER" id="PTHR39184:SF1">
    <property type="entry name" value="PBSX PHAGE TERMINASE LARGE SUBUNIT"/>
    <property type="match status" value="1"/>
</dbReference>
<proteinExistence type="predicted"/>
<protein>
    <recommendedName>
        <fullName evidence="1">Phage terminase large subunit N-terminal domain-containing protein</fullName>
    </recommendedName>
</protein>
<dbReference type="InterPro" id="IPR027417">
    <property type="entry name" value="P-loop_NTPase"/>
</dbReference>
<evidence type="ECO:0000313" key="3">
    <source>
        <dbReference type="Proteomes" id="UP000430404"/>
    </source>
</evidence>
<dbReference type="NCBIfam" id="TIGR01547">
    <property type="entry name" value="phage_term_2"/>
    <property type="match status" value="1"/>
</dbReference>
<sequence>MGSQPTLNPILKDFWLSPARNKVLYGGRFSSKSWDAAGFSVFLADNYKLRILCARQFQNKIEESVYSLLKVQIERFGLKDRFRILNNKIENIHTGSEFLFYGLWRNIDEIKSLEGVDICWLEEAHNVSKEQWEILEPTIRKEHSQFWIIFNPRLTTDFIYRRFVTSPPPNTVARKINYPDNPFLSQTALAVAAAAKEEDLDNYTHIYLGEPREDDDAVIIKRSWILAAVDAHIQLGLEGLGTKRIGFDVADDGDDKCANALSHGSILYDVDEWKGLEDELLASCTRTYMLAEKHQARIIYDMC</sequence>
<name>A0A653K3U7_9GAMM</name>